<keyword evidence="1" id="KW-0812">Transmembrane</keyword>
<proteinExistence type="predicted"/>
<dbReference type="EMBL" id="JACHFZ010000004">
    <property type="protein sequence ID" value="MBB5292493.1"/>
    <property type="molecule type" value="Genomic_DNA"/>
</dbReference>
<evidence type="ECO:0000313" key="4">
    <source>
        <dbReference type="Proteomes" id="UP000566663"/>
    </source>
</evidence>
<dbReference type="Pfam" id="PF03703">
    <property type="entry name" value="bPH_2"/>
    <property type="match status" value="1"/>
</dbReference>
<keyword evidence="1" id="KW-0472">Membrane</keyword>
<dbReference type="Proteomes" id="UP000566663">
    <property type="component" value="Unassembled WGS sequence"/>
</dbReference>
<dbReference type="RefSeq" id="WP_221247844.1">
    <property type="nucleotide sequence ID" value="NZ_BAAAFF010000001.1"/>
</dbReference>
<evidence type="ECO:0000259" key="2">
    <source>
        <dbReference type="Pfam" id="PF03703"/>
    </source>
</evidence>
<name>A0A7W8I0J2_9CAUL</name>
<dbReference type="InterPro" id="IPR005182">
    <property type="entry name" value="YdbS-like_PH"/>
</dbReference>
<protein>
    <recommendedName>
        <fullName evidence="2">YdbS-like PH domain-containing protein</fullName>
    </recommendedName>
</protein>
<comment type="caution">
    <text evidence="3">The sequence shown here is derived from an EMBL/GenBank/DDBJ whole genome shotgun (WGS) entry which is preliminary data.</text>
</comment>
<evidence type="ECO:0000256" key="1">
    <source>
        <dbReference type="SAM" id="Phobius"/>
    </source>
</evidence>
<keyword evidence="1" id="KW-1133">Transmembrane helix</keyword>
<gene>
    <name evidence="3" type="ORF">HNQ67_002017</name>
</gene>
<keyword evidence="4" id="KW-1185">Reference proteome</keyword>
<feature type="transmembrane region" description="Helical" evidence="1">
    <location>
        <begin position="31"/>
        <end position="50"/>
    </location>
</feature>
<accession>A0A7W8I0J2</accession>
<feature type="domain" description="YdbS-like PH" evidence="2">
    <location>
        <begin position="54"/>
        <end position="133"/>
    </location>
</feature>
<organism evidence="3 4">
    <name type="scientific">Brevundimonas basaltis</name>
    <dbReference type="NCBI Taxonomy" id="472166"/>
    <lineage>
        <taxon>Bacteria</taxon>
        <taxon>Pseudomonadati</taxon>
        <taxon>Pseudomonadota</taxon>
        <taxon>Alphaproteobacteria</taxon>
        <taxon>Caulobacterales</taxon>
        <taxon>Caulobacteraceae</taxon>
        <taxon>Brevundimonas</taxon>
    </lineage>
</organism>
<dbReference type="PANTHER" id="PTHR34473:SF3">
    <property type="entry name" value="TRANSMEMBRANE PROTEIN-RELATED"/>
    <property type="match status" value="1"/>
</dbReference>
<reference evidence="3 4" key="1">
    <citation type="submission" date="2020-08" db="EMBL/GenBank/DDBJ databases">
        <title>Genomic Encyclopedia of Type Strains, Phase IV (KMG-IV): sequencing the most valuable type-strain genomes for metagenomic binning, comparative biology and taxonomic classification.</title>
        <authorList>
            <person name="Goeker M."/>
        </authorList>
    </citation>
    <scope>NUCLEOTIDE SEQUENCE [LARGE SCALE GENOMIC DNA]</scope>
    <source>
        <strain evidence="3 4">DSM 25335</strain>
    </source>
</reference>
<evidence type="ECO:0000313" key="3">
    <source>
        <dbReference type="EMBL" id="MBB5292493.1"/>
    </source>
</evidence>
<dbReference type="PANTHER" id="PTHR34473">
    <property type="entry name" value="UPF0699 TRANSMEMBRANE PROTEIN YDBS"/>
    <property type="match status" value="1"/>
</dbReference>
<sequence>MRIRSAIGWTILSAIAAAADAILHVRTGVSPGVVAGPVVLLGVLATIVLVPRRWRRWGYAFTDSELHVARGWLTRVHTVVPVSRVQHIDVSQGPIERGAGVAVLSLHTAGTENSLVVLPGISRLRAEAIRDAIRGRISDAPW</sequence>
<dbReference type="AlphaFoldDB" id="A0A7W8I0J2"/>